<dbReference type="InterPro" id="IPR000836">
    <property type="entry name" value="PRTase_dom"/>
</dbReference>
<dbReference type="InterPro" id="IPR029057">
    <property type="entry name" value="PRTase-like"/>
</dbReference>
<dbReference type="CDD" id="cd06223">
    <property type="entry name" value="PRTases_typeI"/>
    <property type="match status" value="1"/>
</dbReference>
<feature type="domain" description="Phosphoribosyltransferase" evidence="2">
    <location>
        <begin position="140"/>
        <end position="231"/>
    </location>
</feature>
<evidence type="ECO:0000313" key="4">
    <source>
        <dbReference type="Proteomes" id="UP000242469"/>
    </source>
</evidence>
<accession>A0A1H4CRG1</accession>
<keyword evidence="4" id="KW-1185">Reference proteome</keyword>
<proteinExistence type="inferred from homology"/>
<dbReference type="Pfam" id="PF00156">
    <property type="entry name" value="Pribosyltran"/>
    <property type="match status" value="1"/>
</dbReference>
<dbReference type="EMBL" id="FNRJ01000005">
    <property type="protein sequence ID" value="SEA62960.1"/>
    <property type="molecule type" value="Genomic_DNA"/>
</dbReference>
<dbReference type="OrthoDB" id="9793412at2"/>
<comment type="similarity">
    <text evidence="1">Belongs to the ComF/GntX family.</text>
</comment>
<dbReference type="InterPro" id="IPR051910">
    <property type="entry name" value="ComF/GntX_DNA_util-trans"/>
</dbReference>
<dbReference type="PANTHER" id="PTHR47505:SF1">
    <property type="entry name" value="DNA UTILIZATION PROTEIN YHGH"/>
    <property type="match status" value="1"/>
</dbReference>
<dbReference type="SUPFAM" id="SSF53271">
    <property type="entry name" value="PRTase-like"/>
    <property type="match status" value="1"/>
</dbReference>
<gene>
    <name evidence="3" type="ORF">SAMN02745729_105112</name>
</gene>
<sequence>MFKYIINRCLNNIQKCSLCDASDHRFHGLCEGCHADLPWLIHACSRCALPLPRHLSGLCSHCSNELPAFDKVQAAFTYSFPLSQLIPAIKYHRQPAHLGWLAATLSDFIRQRHEGRWPDALIPVPMHPFSQIYRGYNQAELLAQRLSHQLHIPLQLSLRKHRRTPKQMSLSLEARCRNLQDSFTVRSTAPEYVALIDDVMTTGTTVSTLARLLREHGCKRVDVWVLARTPENR</sequence>
<dbReference type="AlphaFoldDB" id="A0A1H4CRG1"/>
<evidence type="ECO:0000256" key="1">
    <source>
        <dbReference type="ARBA" id="ARBA00008007"/>
    </source>
</evidence>
<organism evidence="3 4">
    <name type="scientific">Marinobacterium iners DSM 11526</name>
    <dbReference type="NCBI Taxonomy" id="1122198"/>
    <lineage>
        <taxon>Bacteria</taxon>
        <taxon>Pseudomonadati</taxon>
        <taxon>Pseudomonadota</taxon>
        <taxon>Gammaproteobacteria</taxon>
        <taxon>Oceanospirillales</taxon>
        <taxon>Oceanospirillaceae</taxon>
        <taxon>Marinobacterium</taxon>
    </lineage>
</organism>
<evidence type="ECO:0000313" key="3">
    <source>
        <dbReference type="EMBL" id="SEA62960.1"/>
    </source>
</evidence>
<dbReference type="Gene3D" id="3.40.50.2020">
    <property type="match status" value="1"/>
</dbReference>
<name>A0A1H4CRG1_9GAMM</name>
<protein>
    <submittedName>
        <fullName evidence="3">ComF family protein</fullName>
    </submittedName>
</protein>
<evidence type="ECO:0000259" key="2">
    <source>
        <dbReference type="Pfam" id="PF00156"/>
    </source>
</evidence>
<dbReference type="Proteomes" id="UP000242469">
    <property type="component" value="Unassembled WGS sequence"/>
</dbReference>
<dbReference type="PANTHER" id="PTHR47505">
    <property type="entry name" value="DNA UTILIZATION PROTEIN YHGH"/>
    <property type="match status" value="1"/>
</dbReference>
<dbReference type="STRING" id="1122198.SAMN02745729_105112"/>
<reference evidence="4" key="1">
    <citation type="submission" date="2016-10" db="EMBL/GenBank/DDBJ databases">
        <authorList>
            <person name="Varghese N."/>
            <person name="Submissions S."/>
        </authorList>
    </citation>
    <scope>NUCLEOTIDE SEQUENCE [LARGE SCALE GENOMIC DNA]</scope>
    <source>
        <strain evidence="4">DSM 11526</strain>
    </source>
</reference>